<proteinExistence type="predicted"/>
<evidence type="ECO:0000313" key="1">
    <source>
        <dbReference type="EMBL" id="MBA8945237.1"/>
    </source>
</evidence>
<gene>
    <name evidence="1" type="ORF">FHS33_003681</name>
</gene>
<accession>A0AA40SEW1</accession>
<reference evidence="1 2" key="1">
    <citation type="submission" date="2020-08" db="EMBL/GenBank/DDBJ databases">
        <title>Genomic Encyclopedia of Type Strains, Phase III (KMG-III): the genomes of soil and plant-associated and newly described type strains.</title>
        <authorList>
            <person name="Whitman W."/>
        </authorList>
    </citation>
    <scope>NUCLEOTIDE SEQUENCE [LARGE SCALE GENOMIC DNA]</scope>
    <source>
        <strain evidence="1 2">CECT 3271</strain>
    </source>
</reference>
<protein>
    <submittedName>
        <fullName evidence="1">Uncharacterized protein</fullName>
    </submittedName>
</protein>
<organism evidence="1 2">
    <name type="scientific">Streptomyces calvus</name>
    <dbReference type="NCBI Taxonomy" id="67282"/>
    <lineage>
        <taxon>Bacteria</taxon>
        <taxon>Bacillati</taxon>
        <taxon>Actinomycetota</taxon>
        <taxon>Actinomycetes</taxon>
        <taxon>Kitasatosporales</taxon>
        <taxon>Streptomycetaceae</taxon>
        <taxon>Streptomyces</taxon>
    </lineage>
</organism>
<name>A0AA40SEW1_9ACTN</name>
<dbReference type="EMBL" id="JACJIE010000008">
    <property type="protein sequence ID" value="MBA8945237.1"/>
    <property type="molecule type" value="Genomic_DNA"/>
</dbReference>
<evidence type="ECO:0000313" key="2">
    <source>
        <dbReference type="Proteomes" id="UP000530412"/>
    </source>
</evidence>
<sequence length="77" mass="8250">MSTDAMVGVSRTPAPGLVCLPDFDLHAFAAEPFKAMRVTGSLGDRAAVFQLLIAWEHPAEGLLRSCAAGHVCQRARR</sequence>
<dbReference type="RefSeq" id="WP_142194831.1">
    <property type="nucleotide sequence ID" value="NZ_BMSU01000004.1"/>
</dbReference>
<comment type="caution">
    <text evidence="1">The sequence shown here is derived from an EMBL/GenBank/DDBJ whole genome shotgun (WGS) entry which is preliminary data.</text>
</comment>
<dbReference type="Proteomes" id="UP000530412">
    <property type="component" value="Unassembled WGS sequence"/>
</dbReference>
<dbReference type="AlphaFoldDB" id="A0AA40SEW1"/>